<dbReference type="InterPro" id="IPR027417">
    <property type="entry name" value="P-loop_NTPase"/>
</dbReference>
<dbReference type="AlphaFoldDB" id="A0A9D4YWE4"/>
<evidence type="ECO:0000259" key="8">
    <source>
        <dbReference type="Pfam" id="PF00685"/>
    </source>
</evidence>
<feature type="binding site" evidence="4">
    <location>
        <position position="375"/>
    </location>
    <ligand>
        <name>3'-phosphoadenylyl sulfate</name>
        <dbReference type="ChEBI" id="CHEBI:58339"/>
    </ligand>
</feature>
<feature type="compositionally biased region" description="Low complexity" evidence="6">
    <location>
        <begin position="129"/>
        <end position="142"/>
    </location>
</feature>
<dbReference type="EC" id="2.8.2.-" evidence="5"/>
<feature type="compositionally biased region" description="Basic and acidic residues" evidence="6">
    <location>
        <begin position="116"/>
        <end position="127"/>
    </location>
</feature>
<keyword evidence="7" id="KW-0472">Membrane</keyword>
<sequence>MGVLAPLLAPAANRSCKRDGSPVKALLIGALVVGLLCCAIVTLAPSGSLMPSNRVRLHLNLGTNKNVEGNEQQVKGKAEALDTALQDQAHLPATDADSQQATAAAVLATSSGDADQNSHKEEAKAAGKQEVAAEQQQPGAEEQQQEEQQDGGKANNQEEEQRDGAEEAEQQGGAEEQLVPTPAAPTAAEEQEEQQEEKEDAAGEQGGLFDGSASQDVSEARGLEFAQRVKDCDNSGQFSCLNRQNNWKLGTSGGQRQFRFPHFYIAGFQKCATTSLFHHLIHHPQVQEPSIKEPEFFTKACSYNAMRCITSQQRGYMRDVLNFRRIQQANFTKAAFEGSTHYGLEGRWLAMQLREHFPWIKIVLTMREPISQAISMVNHMLERHGAARDCYDRKKGLVFECINEDLDYESRYAKSVRPWVKHIPREQLHVLQYENLTSDANMAPALRDLKSFLEIDPLLPSDDLGLKNFRHQRGGEHSDGWPMSRSQYESLVEKARRNAEEIVELVRAQGYADADAWMANWEAAWKMNLKRCQPGPEGECLVILT</sequence>
<dbReference type="EMBL" id="SIDB01000008">
    <property type="protein sequence ID" value="KAI3429846.1"/>
    <property type="molecule type" value="Genomic_DNA"/>
</dbReference>
<dbReference type="Pfam" id="PF00685">
    <property type="entry name" value="Sulfotransfer_1"/>
    <property type="match status" value="1"/>
</dbReference>
<keyword evidence="7" id="KW-1133">Transmembrane helix</keyword>
<feature type="region of interest" description="Disordered" evidence="6">
    <location>
        <begin position="93"/>
        <end position="216"/>
    </location>
</feature>
<comment type="caution">
    <text evidence="9">The sequence shown here is derived from an EMBL/GenBank/DDBJ whole genome shotgun (WGS) entry which is preliminary data.</text>
</comment>
<evidence type="ECO:0000256" key="2">
    <source>
        <dbReference type="ARBA" id="ARBA00023180"/>
    </source>
</evidence>
<feature type="compositionally biased region" description="Low complexity" evidence="6">
    <location>
        <begin position="93"/>
        <end position="111"/>
    </location>
</feature>
<evidence type="ECO:0000256" key="6">
    <source>
        <dbReference type="SAM" id="MobiDB-lite"/>
    </source>
</evidence>
<evidence type="ECO:0000256" key="7">
    <source>
        <dbReference type="SAM" id="Phobius"/>
    </source>
</evidence>
<accession>A0A9D4YWE4</accession>
<dbReference type="Proteomes" id="UP001055712">
    <property type="component" value="Unassembled WGS sequence"/>
</dbReference>
<feature type="active site" description="For sulfotransferase activity" evidence="3">
    <location>
        <position position="270"/>
    </location>
</feature>
<dbReference type="PANTHER" id="PTHR10605">
    <property type="entry name" value="HEPARAN SULFATE SULFOTRANSFERASE"/>
    <property type="match status" value="1"/>
</dbReference>
<keyword evidence="7" id="KW-0812">Transmembrane</keyword>
<dbReference type="GO" id="GO:0008146">
    <property type="term" value="F:sulfotransferase activity"/>
    <property type="evidence" value="ECO:0007669"/>
    <property type="project" value="InterPro"/>
</dbReference>
<organism evidence="9 10">
    <name type="scientific">Chlorella vulgaris</name>
    <name type="common">Green alga</name>
    <dbReference type="NCBI Taxonomy" id="3077"/>
    <lineage>
        <taxon>Eukaryota</taxon>
        <taxon>Viridiplantae</taxon>
        <taxon>Chlorophyta</taxon>
        <taxon>core chlorophytes</taxon>
        <taxon>Trebouxiophyceae</taxon>
        <taxon>Chlorellales</taxon>
        <taxon>Chlorellaceae</taxon>
        <taxon>Chlorella clade</taxon>
        <taxon>Chlorella</taxon>
    </lineage>
</organism>
<dbReference type="Gene3D" id="3.40.50.300">
    <property type="entry name" value="P-loop containing nucleotide triphosphate hydrolases"/>
    <property type="match status" value="1"/>
</dbReference>
<keyword evidence="2" id="KW-0325">Glycoprotein</keyword>
<reference evidence="9" key="2">
    <citation type="submission" date="2020-11" db="EMBL/GenBank/DDBJ databases">
        <authorList>
            <person name="Cecchin M."/>
            <person name="Marcolungo L."/>
            <person name="Rossato M."/>
            <person name="Girolomoni L."/>
            <person name="Cosentino E."/>
            <person name="Cuine S."/>
            <person name="Li-Beisson Y."/>
            <person name="Delledonne M."/>
            <person name="Ballottari M."/>
        </authorList>
    </citation>
    <scope>NUCLEOTIDE SEQUENCE</scope>
    <source>
        <strain evidence="9">211/11P</strain>
        <tissue evidence="9">Whole cell</tissue>
    </source>
</reference>
<dbReference type="SUPFAM" id="SSF52540">
    <property type="entry name" value="P-loop containing nucleoside triphosphate hydrolases"/>
    <property type="match status" value="1"/>
</dbReference>
<dbReference type="PANTHER" id="PTHR10605:SF56">
    <property type="entry name" value="BIFUNCTIONAL HEPARAN SULFATE N-DEACETYLASE_N-SULFOTRANSFERASE"/>
    <property type="match status" value="1"/>
</dbReference>
<keyword evidence="10" id="KW-1185">Reference proteome</keyword>
<evidence type="ECO:0000313" key="9">
    <source>
        <dbReference type="EMBL" id="KAI3429846.1"/>
    </source>
</evidence>
<feature type="domain" description="Sulfotransferase" evidence="8">
    <location>
        <begin position="261"/>
        <end position="456"/>
    </location>
</feature>
<evidence type="ECO:0000256" key="1">
    <source>
        <dbReference type="ARBA" id="ARBA00022679"/>
    </source>
</evidence>
<dbReference type="InterPro" id="IPR037359">
    <property type="entry name" value="NST/OST"/>
</dbReference>
<feature type="binding site" evidence="4">
    <location>
        <position position="367"/>
    </location>
    <ligand>
        <name>3'-phosphoadenylyl sulfate</name>
        <dbReference type="ChEBI" id="CHEBI:58339"/>
    </ligand>
</feature>
<feature type="transmembrane region" description="Helical" evidence="7">
    <location>
        <begin position="24"/>
        <end position="44"/>
    </location>
</feature>
<comment type="similarity">
    <text evidence="5">Belongs to the sulfotransferase 1 family.</text>
</comment>
<dbReference type="OrthoDB" id="411451at2759"/>
<proteinExistence type="inferred from homology"/>
<keyword evidence="1 5" id="KW-0808">Transferase</keyword>
<evidence type="ECO:0000256" key="4">
    <source>
        <dbReference type="PIRSR" id="PIRSR637359-2"/>
    </source>
</evidence>
<evidence type="ECO:0000313" key="10">
    <source>
        <dbReference type="Proteomes" id="UP001055712"/>
    </source>
</evidence>
<evidence type="ECO:0000256" key="5">
    <source>
        <dbReference type="RuleBase" id="RU361155"/>
    </source>
</evidence>
<name>A0A9D4YWE4_CHLVU</name>
<feature type="compositionally biased region" description="Acidic residues" evidence="6">
    <location>
        <begin position="157"/>
        <end position="169"/>
    </location>
</feature>
<dbReference type="InterPro" id="IPR000863">
    <property type="entry name" value="Sulfotransferase_dom"/>
</dbReference>
<evidence type="ECO:0000256" key="3">
    <source>
        <dbReference type="PIRSR" id="PIRSR637359-1"/>
    </source>
</evidence>
<protein>
    <recommendedName>
        <fullName evidence="5">Sulfotransferase</fullName>
        <ecNumber evidence="5">2.8.2.-</ecNumber>
    </recommendedName>
</protein>
<feature type="compositionally biased region" description="Acidic residues" evidence="6">
    <location>
        <begin position="189"/>
        <end position="199"/>
    </location>
</feature>
<reference evidence="9" key="1">
    <citation type="journal article" date="2019" name="Plant J.">
        <title>Chlorella vulgaris genome assembly and annotation reveals the molecular basis for metabolic acclimation to high light conditions.</title>
        <authorList>
            <person name="Cecchin M."/>
            <person name="Marcolungo L."/>
            <person name="Rossato M."/>
            <person name="Girolomoni L."/>
            <person name="Cosentino E."/>
            <person name="Cuine S."/>
            <person name="Li-Beisson Y."/>
            <person name="Delledonne M."/>
            <person name="Ballottari M."/>
        </authorList>
    </citation>
    <scope>NUCLEOTIDE SEQUENCE</scope>
    <source>
        <strain evidence="9">211/11P</strain>
    </source>
</reference>
<gene>
    <name evidence="9" type="ORF">D9Q98_010158</name>
</gene>